<evidence type="ECO:0000259" key="3">
    <source>
        <dbReference type="Pfam" id="PF16796"/>
    </source>
</evidence>
<reference evidence="4" key="1">
    <citation type="journal article" date="2022" name="DNA Res.">
        <title>Genome analysis of five recently described species of the CUG-Ser clade uncovers Candida theae as a new hybrid lineage with pathogenic potential in the Candida parapsilosis species complex.</title>
        <authorList>
            <person name="Mixao V."/>
            <person name="Del Olmo V."/>
            <person name="Hegedusova E."/>
            <person name="Saus E."/>
            <person name="Pryszcz L."/>
            <person name="Cillingova A."/>
            <person name="Nosek J."/>
            <person name="Gabaldon T."/>
        </authorList>
    </citation>
    <scope>NUCLEOTIDE SEQUENCE</scope>
    <source>
        <strain evidence="4">CBS 10844</strain>
    </source>
</reference>
<dbReference type="EMBL" id="JAHUZD010000028">
    <property type="protein sequence ID" value="KAI3405601.2"/>
    <property type="molecule type" value="Genomic_DNA"/>
</dbReference>
<accession>A0AAI9SYN6</accession>
<protein>
    <recommendedName>
        <fullName evidence="3">Spindle pole body-associated protein Vik1/Cik1 microtubule binding domain-containing protein</fullName>
    </recommendedName>
</protein>
<evidence type="ECO:0000313" key="5">
    <source>
        <dbReference type="Proteomes" id="UP001202479"/>
    </source>
</evidence>
<dbReference type="InterPro" id="IPR027417">
    <property type="entry name" value="P-loop_NTPase"/>
</dbReference>
<dbReference type="SUPFAM" id="SSF52540">
    <property type="entry name" value="P-loop containing nucleoside triphosphate hydrolases"/>
    <property type="match status" value="1"/>
</dbReference>
<sequence length="625" mass="72751">MSQIKSSNGHKRPLEETDLNIMRSLSPKRRAFSGSEMIKPSVKKNSSPNISIFESKLPMPMSTHEKSLNYEDTQLSQDQRGRILSIQSRLSRKPTSIAPPRLSRNFSANTNVTRSNELNEAYFSLNEQYREKQQRVDNLTEELYKLRRINRNYSQKLESIKDEISQNQETFEYMEETVLQNVANEEKLIDIKLEENQMKLNNQFRELEFEMLQELNEVKNFDYSELIEKIECLKREKTEINEEIRKSTELAEIKLKEEIKKSEEATREKLANLKKEENESQTRLVTKQKELETVRENHSTALNTVNTYIISVESEKARIQEIERKMNNFQQVRKTLDSKLRMVSQEVRDKIFKGEIEQSEFDKVKAEYNTISAKIKKHDEHRRILENSIMDYQRRIRVYAISQDIINPNQFNKIFTPNSPPSHIMDEFSHLIKGAIRGTNVALISQYLAGSTIIINAMTDLLQYTKQKMENWDIGFDYQCTSLANGALVDLLTNTVINSTSSLFRSQKMIIDDLDQFAHIVNGLENRHESDTNMLHVVSISGVKGKTNFESRLLVLDVCKTSPSSQVYMLEQLVNIAKTQKRKDDDLVRLLDWVYTNCKILILAECQNSKMANVLRTLNSTSLKK</sequence>
<dbReference type="InterPro" id="IPR031852">
    <property type="entry name" value="Vik1/Cik1_MT-bd"/>
</dbReference>
<keyword evidence="1" id="KW-0175">Coiled coil</keyword>
<keyword evidence="5" id="KW-1185">Reference proteome</keyword>
<name>A0AAI9SYN6_9ASCO</name>
<proteinExistence type="predicted"/>
<dbReference type="AlphaFoldDB" id="A0AAI9SYN6"/>
<dbReference type="GeneID" id="73379236"/>
<organism evidence="4 5">
    <name type="scientific">Candida oxycetoniae</name>
    <dbReference type="NCBI Taxonomy" id="497107"/>
    <lineage>
        <taxon>Eukaryota</taxon>
        <taxon>Fungi</taxon>
        <taxon>Dikarya</taxon>
        <taxon>Ascomycota</taxon>
        <taxon>Saccharomycotina</taxon>
        <taxon>Pichiomycetes</taxon>
        <taxon>Debaryomycetaceae</taxon>
        <taxon>Candida/Lodderomyces clade</taxon>
        <taxon>Candida</taxon>
    </lineage>
</organism>
<feature type="region of interest" description="Disordered" evidence="2">
    <location>
        <begin position="88"/>
        <end position="107"/>
    </location>
</feature>
<dbReference type="Pfam" id="PF16796">
    <property type="entry name" value="Microtub_bd"/>
    <property type="match status" value="1"/>
</dbReference>
<evidence type="ECO:0000256" key="1">
    <source>
        <dbReference type="SAM" id="Coils"/>
    </source>
</evidence>
<feature type="coiled-coil region" evidence="1">
    <location>
        <begin position="223"/>
        <end position="339"/>
    </location>
</feature>
<dbReference type="RefSeq" id="XP_049181346.1">
    <property type="nucleotide sequence ID" value="XM_049322761.1"/>
</dbReference>
<feature type="coiled-coil region" evidence="1">
    <location>
        <begin position="115"/>
        <end position="170"/>
    </location>
</feature>
<gene>
    <name evidence="4" type="ORF">KGF56_001619</name>
</gene>
<dbReference type="GO" id="GO:0008017">
    <property type="term" value="F:microtubule binding"/>
    <property type="evidence" value="ECO:0007669"/>
    <property type="project" value="InterPro"/>
</dbReference>
<comment type="caution">
    <text evidence="4">The sequence shown here is derived from an EMBL/GenBank/DDBJ whole genome shotgun (WGS) entry which is preliminary data.</text>
</comment>
<evidence type="ECO:0000256" key="2">
    <source>
        <dbReference type="SAM" id="MobiDB-lite"/>
    </source>
</evidence>
<dbReference type="Proteomes" id="UP001202479">
    <property type="component" value="Unassembled WGS sequence"/>
</dbReference>
<evidence type="ECO:0000313" key="4">
    <source>
        <dbReference type="EMBL" id="KAI3405601.2"/>
    </source>
</evidence>
<feature type="domain" description="Spindle pole body-associated protein Vik1/Cik1 microtubule binding" evidence="3">
    <location>
        <begin position="410"/>
        <end position="492"/>
    </location>
</feature>